<dbReference type="PROSITE" id="PS50041">
    <property type="entry name" value="C_TYPE_LECTIN_2"/>
    <property type="match status" value="1"/>
</dbReference>
<dbReference type="Proteomes" id="UP000887566">
    <property type="component" value="Unplaced"/>
</dbReference>
<dbReference type="InterPro" id="IPR016187">
    <property type="entry name" value="CTDL_fold"/>
</dbReference>
<evidence type="ECO:0000313" key="4">
    <source>
        <dbReference type="Proteomes" id="UP000887566"/>
    </source>
</evidence>
<protein>
    <submittedName>
        <fullName evidence="5">C-type lectin domain-containing protein</fullName>
    </submittedName>
</protein>
<evidence type="ECO:0000313" key="5">
    <source>
        <dbReference type="WBParaSite" id="PSAMB.scaffold2486size22939.g17975.t1"/>
    </source>
</evidence>
<keyword evidence="1" id="KW-1015">Disulfide bond</keyword>
<dbReference type="Pfam" id="PF00059">
    <property type="entry name" value="Lectin_C"/>
    <property type="match status" value="1"/>
</dbReference>
<dbReference type="PROSITE" id="PS50092">
    <property type="entry name" value="TSP1"/>
    <property type="match status" value="1"/>
</dbReference>
<dbReference type="Gene3D" id="2.20.100.10">
    <property type="entry name" value="Thrombospondin type-1 (TSP1) repeat"/>
    <property type="match status" value="1"/>
</dbReference>
<dbReference type="InterPro" id="IPR001304">
    <property type="entry name" value="C-type_lectin-like"/>
</dbReference>
<feature type="domain" description="C-type lectin" evidence="3">
    <location>
        <begin position="37"/>
        <end position="166"/>
    </location>
</feature>
<dbReference type="SMART" id="SM00209">
    <property type="entry name" value="TSP1"/>
    <property type="match status" value="1"/>
</dbReference>
<name>A0A914VVS7_9BILA</name>
<feature type="chain" id="PRO_5037171547" evidence="2">
    <location>
        <begin position="18"/>
        <end position="451"/>
    </location>
</feature>
<accession>A0A914VVS7</accession>
<dbReference type="InterPro" id="IPR016186">
    <property type="entry name" value="C-type_lectin-like/link_sf"/>
</dbReference>
<dbReference type="Gene3D" id="3.10.100.10">
    <property type="entry name" value="Mannose-Binding Protein A, subunit A"/>
    <property type="match status" value="1"/>
</dbReference>
<keyword evidence="2" id="KW-0732">Signal</keyword>
<dbReference type="InterPro" id="IPR018378">
    <property type="entry name" value="C-type_lectin_CS"/>
</dbReference>
<proteinExistence type="predicted"/>
<dbReference type="AlphaFoldDB" id="A0A914VVS7"/>
<dbReference type="SUPFAM" id="SSF82895">
    <property type="entry name" value="TSP-1 type 1 repeat"/>
    <property type="match status" value="1"/>
</dbReference>
<sequence length="451" mass="49153">MITKSILLMLWLASASGKNLTTDCVGIADLSGMYDSNSSKCISLYSTAKNWTDAYDDCAARGMRNSYLGRLLTQIDDELWAFVTTNFGSQLSGVWIGACKSEASGSTLSNVFWALTPKTTLSNTSITKPSKVGLSFDGDQEKCYRVTGTTSWNDMTCNILYKYLCEYMEPPCSDTDWSAWSACSQTCDQGIQSRYKIFNNGTSCNSTQVYEYQSCSSGTDCHAKSSVDIPLKSQCASLNGYYAYSTCYFLANISTEDAETVCANQNAVLASFFGADLVSQLGSVFLSTESVQGLTSLRLMSGSLKWSLNNTDYPFLSNETILLPTQSCISLISKKNSTGTVAELPHLSFTACDDLLNRPICMISDHIYSSYASTEGKLITEQTSEETSYELGAHGCGARCSEIISCLGFNYRSSDMSCIPTKVSIRTSSVIGSSDVYTIASDAAWTFYDRV</sequence>
<feature type="signal peptide" evidence="2">
    <location>
        <begin position="1"/>
        <end position="17"/>
    </location>
</feature>
<reference evidence="5" key="1">
    <citation type="submission" date="2022-11" db="UniProtKB">
        <authorList>
            <consortium name="WormBaseParasite"/>
        </authorList>
    </citation>
    <scope>IDENTIFICATION</scope>
</reference>
<dbReference type="InterPro" id="IPR036383">
    <property type="entry name" value="TSP1_rpt_sf"/>
</dbReference>
<dbReference type="CDD" id="cd00037">
    <property type="entry name" value="CLECT"/>
    <property type="match status" value="1"/>
</dbReference>
<evidence type="ECO:0000256" key="2">
    <source>
        <dbReference type="SAM" id="SignalP"/>
    </source>
</evidence>
<organism evidence="4 5">
    <name type="scientific">Plectus sambesii</name>
    <dbReference type="NCBI Taxonomy" id="2011161"/>
    <lineage>
        <taxon>Eukaryota</taxon>
        <taxon>Metazoa</taxon>
        <taxon>Ecdysozoa</taxon>
        <taxon>Nematoda</taxon>
        <taxon>Chromadorea</taxon>
        <taxon>Plectida</taxon>
        <taxon>Plectina</taxon>
        <taxon>Plectoidea</taxon>
        <taxon>Plectidae</taxon>
        <taxon>Plectus</taxon>
    </lineage>
</organism>
<dbReference type="SUPFAM" id="SSF56436">
    <property type="entry name" value="C-type lectin-like"/>
    <property type="match status" value="2"/>
</dbReference>
<keyword evidence="4" id="KW-1185">Reference proteome</keyword>
<dbReference type="InterPro" id="IPR000884">
    <property type="entry name" value="TSP1_rpt"/>
</dbReference>
<dbReference type="WBParaSite" id="PSAMB.scaffold2486size22939.g17975.t1">
    <property type="protein sequence ID" value="PSAMB.scaffold2486size22939.g17975.t1"/>
    <property type="gene ID" value="PSAMB.scaffold2486size22939.g17975"/>
</dbReference>
<dbReference type="PROSITE" id="PS00615">
    <property type="entry name" value="C_TYPE_LECTIN_1"/>
    <property type="match status" value="1"/>
</dbReference>
<dbReference type="Pfam" id="PF00090">
    <property type="entry name" value="TSP_1"/>
    <property type="match status" value="1"/>
</dbReference>
<evidence type="ECO:0000256" key="1">
    <source>
        <dbReference type="ARBA" id="ARBA00023157"/>
    </source>
</evidence>
<dbReference type="SMART" id="SM00034">
    <property type="entry name" value="CLECT"/>
    <property type="match status" value="2"/>
</dbReference>
<evidence type="ECO:0000259" key="3">
    <source>
        <dbReference type="PROSITE" id="PS50041"/>
    </source>
</evidence>